<evidence type="ECO:0000259" key="8">
    <source>
        <dbReference type="Pfam" id="PF13886"/>
    </source>
</evidence>
<feature type="transmembrane region" description="Helical" evidence="7">
    <location>
        <begin position="111"/>
        <end position="132"/>
    </location>
</feature>
<feature type="transmembrane region" description="Helical" evidence="7">
    <location>
        <begin position="138"/>
        <end position="162"/>
    </location>
</feature>
<dbReference type="GO" id="GO:0005886">
    <property type="term" value="C:plasma membrane"/>
    <property type="evidence" value="ECO:0007669"/>
    <property type="project" value="TreeGrafter"/>
</dbReference>
<evidence type="ECO:0000313" key="10">
    <source>
        <dbReference type="Proteomes" id="UP000030745"/>
    </source>
</evidence>
<organism evidence="9 10">
    <name type="scientific">Saprolegnia parasitica (strain CBS 223.65)</name>
    <dbReference type="NCBI Taxonomy" id="695850"/>
    <lineage>
        <taxon>Eukaryota</taxon>
        <taxon>Sar</taxon>
        <taxon>Stramenopiles</taxon>
        <taxon>Oomycota</taxon>
        <taxon>Saprolegniomycetes</taxon>
        <taxon>Saprolegniales</taxon>
        <taxon>Saprolegniaceae</taxon>
        <taxon>Saprolegnia</taxon>
    </lineage>
</organism>
<dbReference type="AlphaFoldDB" id="A0A067C3E2"/>
<dbReference type="InterPro" id="IPR025256">
    <property type="entry name" value="TM7S3/TM198-like_dom"/>
</dbReference>
<comment type="similarity">
    <text evidence="2">Belongs to the TMEM198 family.</text>
</comment>
<dbReference type="VEuPathDB" id="FungiDB:SPRG_09777"/>
<protein>
    <recommendedName>
        <fullName evidence="6">Transmembrane protein 198</fullName>
    </recommendedName>
</protein>
<feature type="transmembrane region" description="Helical" evidence="7">
    <location>
        <begin position="37"/>
        <end position="61"/>
    </location>
</feature>
<keyword evidence="5 7" id="KW-0472">Membrane</keyword>
<accession>A0A067C3E2</accession>
<comment type="subcellular location">
    <subcellularLocation>
        <location evidence="1">Membrane</location>
        <topology evidence="1">Multi-pass membrane protein</topology>
    </subcellularLocation>
</comment>
<dbReference type="RefSeq" id="XP_012204316.1">
    <property type="nucleotide sequence ID" value="XM_012348926.1"/>
</dbReference>
<dbReference type="Pfam" id="PF13886">
    <property type="entry name" value="TM7S3_TM198"/>
    <property type="match status" value="1"/>
</dbReference>
<evidence type="ECO:0000313" key="9">
    <source>
        <dbReference type="EMBL" id="KDO25048.1"/>
    </source>
</evidence>
<feature type="transmembrane region" description="Helical" evidence="7">
    <location>
        <begin position="81"/>
        <end position="104"/>
    </location>
</feature>
<dbReference type="InterPro" id="IPR040236">
    <property type="entry name" value="TMEM198"/>
</dbReference>
<evidence type="ECO:0000256" key="2">
    <source>
        <dbReference type="ARBA" id="ARBA00006244"/>
    </source>
</evidence>
<feature type="transmembrane region" description="Helical" evidence="7">
    <location>
        <begin position="169"/>
        <end position="190"/>
    </location>
</feature>
<feature type="domain" description="TM7S3/TM198-like" evidence="8">
    <location>
        <begin position="93"/>
        <end position="288"/>
    </location>
</feature>
<keyword evidence="3 7" id="KW-0812">Transmembrane</keyword>
<evidence type="ECO:0000256" key="7">
    <source>
        <dbReference type="SAM" id="Phobius"/>
    </source>
</evidence>
<sequence>MYVVASHPNEPLLGPASMRKPVLGPSHPLVRPQTRRLVHVVLGVAMCMAVSVFLLGLFAPSTPSYATLLASSSSSAASPRLIAVVAPAVVYGVATAVGLALGLLGYRFVKLAFFLSGFAIGLVLGFNAAYVALERETYVYMAALGIGVVAAVVLGCAALFFFRFGVAVLGVLAGVGLGAFLGALFLMRLYPAQPEVPILIAMAIGGVAVGLVVYLQERIVVVLCTAFLGGYFFVLGVGNLIGSYPSPTSIVAFLDALKAGGSYAMPGVWWAYFGATLVAWMCFGLVQFQYTAPETP</sequence>
<evidence type="ECO:0000256" key="6">
    <source>
        <dbReference type="ARBA" id="ARBA00049737"/>
    </source>
</evidence>
<evidence type="ECO:0000256" key="3">
    <source>
        <dbReference type="ARBA" id="ARBA00022692"/>
    </source>
</evidence>
<dbReference type="GeneID" id="24131928"/>
<dbReference type="OMA" id="MRLYPAQ"/>
<dbReference type="KEGG" id="spar:SPRG_09777"/>
<proteinExistence type="inferred from homology"/>
<keyword evidence="4 7" id="KW-1133">Transmembrane helix</keyword>
<dbReference type="EMBL" id="KK583236">
    <property type="protein sequence ID" value="KDO25048.1"/>
    <property type="molecule type" value="Genomic_DNA"/>
</dbReference>
<dbReference type="Proteomes" id="UP000030745">
    <property type="component" value="Unassembled WGS sequence"/>
</dbReference>
<dbReference type="PANTHER" id="PTHR31247">
    <property type="entry name" value="TRANSMEMBRANE PROTEIN 198 FAMILY MEMBER"/>
    <property type="match status" value="1"/>
</dbReference>
<dbReference type="STRING" id="695850.A0A067C3E2"/>
<evidence type="ECO:0000256" key="1">
    <source>
        <dbReference type="ARBA" id="ARBA00004141"/>
    </source>
</evidence>
<evidence type="ECO:0000256" key="5">
    <source>
        <dbReference type="ARBA" id="ARBA00023136"/>
    </source>
</evidence>
<feature type="transmembrane region" description="Helical" evidence="7">
    <location>
        <begin position="269"/>
        <end position="288"/>
    </location>
</feature>
<keyword evidence="10" id="KW-1185">Reference proteome</keyword>
<name>A0A067C3E2_SAPPC</name>
<dbReference type="OrthoDB" id="72599at2759"/>
<gene>
    <name evidence="9" type="ORF">SPRG_09777</name>
</gene>
<reference evidence="9 10" key="1">
    <citation type="journal article" date="2013" name="PLoS Genet.">
        <title>Distinctive expansion of potential virulence genes in the genome of the oomycete fish pathogen Saprolegnia parasitica.</title>
        <authorList>
            <person name="Jiang R.H."/>
            <person name="de Bruijn I."/>
            <person name="Haas B.J."/>
            <person name="Belmonte R."/>
            <person name="Lobach L."/>
            <person name="Christie J."/>
            <person name="van den Ackerveken G."/>
            <person name="Bottin A."/>
            <person name="Bulone V."/>
            <person name="Diaz-Moreno S.M."/>
            <person name="Dumas B."/>
            <person name="Fan L."/>
            <person name="Gaulin E."/>
            <person name="Govers F."/>
            <person name="Grenville-Briggs L.J."/>
            <person name="Horner N.R."/>
            <person name="Levin J.Z."/>
            <person name="Mammella M."/>
            <person name="Meijer H.J."/>
            <person name="Morris P."/>
            <person name="Nusbaum C."/>
            <person name="Oome S."/>
            <person name="Phillips A.J."/>
            <person name="van Rooyen D."/>
            <person name="Rzeszutek E."/>
            <person name="Saraiva M."/>
            <person name="Secombes C.J."/>
            <person name="Seidl M.F."/>
            <person name="Snel B."/>
            <person name="Stassen J.H."/>
            <person name="Sykes S."/>
            <person name="Tripathy S."/>
            <person name="van den Berg H."/>
            <person name="Vega-Arreguin J.C."/>
            <person name="Wawra S."/>
            <person name="Young S.K."/>
            <person name="Zeng Q."/>
            <person name="Dieguez-Uribeondo J."/>
            <person name="Russ C."/>
            <person name="Tyler B.M."/>
            <person name="van West P."/>
        </authorList>
    </citation>
    <scope>NUCLEOTIDE SEQUENCE [LARGE SCALE GENOMIC DNA]</scope>
    <source>
        <strain evidence="9 10">CBS 223.65</strain>
    </source>
</reference>
<dbReference type="PANTHER" id="PTHR31247:SF5">
    <property type="entry name" value="DUF4203 DOMAIN-CONTAINING PROTEIN"/>
    <property type="match status" value="1"/>
</dbReference>
<feature type="transmembrane region" description="Helical" evidence="7">
    <location>
        <begin position="196"/>
        <end position="215"/>
    </location>
</feature>
<evidence type="ECO:0000256" key="4">
    <source>
        <dbReference type="ARBA" id="ARBA00022989"/>
    </source>
</evidence>
<feature type="transmembrane region" description="Helical" evidence="7">
    <location>
        <begin position="220"/>
        <end position="241"/>
    </location>
</feature>